<dbReference type="OrthoDB" id="5863171at2759"/>
<keyword evidence="4" id="KW-1185">Reference proteome</keyword>
<feature type="region of interest" description="Disordered" evidence="1">
    <location>
        <begin position="152"/>
        <end position="173"/>
    </location>
</feature>
<evidence type="ECO:0000256" key="1">
    <source>
        <dbReference type="SAM" id="MobiDB-lite"/>
    </source>
</evidence>
<gene>
    <name evidence="3" type="ORF">SPI_04640</name>
</gene>
<organism evidence="3 4">
    <name type="scientific">Niveomyces insectorum RCEF 264</name>
    <dbReference type="NCBI Taxonomy" id="1081102"/>
    <lineage>
        <taxon>Eukaryota</taxon>
        <taxon>Fungi</taxon>
        <taxon>Dikarya</taxon>
        <taxon>Ascomycota</taxon>
        <taxon>Pezizomycotina</taxon>
        <taxon>Sordariomycetes</taxon>
        <taxon>Hypocreomycetidae</taxon>
        <taxon>Hypocreales</taxon>
        <taxon>Cordycipitaceae</taxon>
        <taxon>Niveomyces</taxon>
    </lineage>
</organism>
<sequence length="173" mass="19137">MDDTNDTDGVNGHRTCAERNDVGVVANVVSEDTVQGDGVDILRASKKPTVSKERTIYDNGRDWDERQRDLGKLRLTIADVASVVRSKNSGPYEITLDILFDDPTLFAHVRDSNVLTSERLQGLYGLQDGDIVTNMFFEPASGWKATFKRPPTQLQGSVGERDTFGTQLHAPLL</sequence>
<dbReference type="Proteomes" id="UP000076874">
    <property type="component" value="Unassembled WGS sequence"/>
</dbReference>
<dbReference type="InterPro" id="IPR025496">
    <property type="entry name" value="DUF4387"/>
</dbReference>
<evidence type="ECO:0000313" key="4">
    <source>
        <dbReference type="Proteomes" id="UP000076874"/>
    </source>
</evidence>
<proteinExistence type="predicted"/>
<feature type="domain" description="DUF4387" evidence="2">
    <location>
        <begin position="77"/>
        <end position="173"/>
    </location>
</feature>
<evidence type="ECO:0000259" key="2">
    <source>
        <dbReference type="Pfam" id="PF14330"/>
    </source>
</evidence>
<dbReference type="Pfam" id="PF14330">
    <property type="entry name" value="DUF4387"/>
    <property type="match status" value="1"/>
</dbReference>
<dbReference type="STRING" id="1081102.A0A167UPQ0"/>
<dbReference type="EMBL" id="AZHD01000007">
    <property type="protein sequence ID" value="OAA61781.1"/>
    <property type="molecule type" value="Genomic_DNA"/>
</dbReference>
<accession>A0A167UPQ0</accession>
<evidence type="ECO:0000313" key="3">
    <source>
        <dbReference type="EMBL" id="OAA61781.1"/>
    </source>
</evidence>
<reference evidence="3 4" key="1">
    <citation type="journal article" date="2016" name="Genome Biol. Evol.">
        <title>Divergent and convergent evolution of fungal pathogenicity.</title>
        <authorList>
            <person name="Shang Y."/>
            <person name="Xiao G."/>
            <person name="Zheng P."/>
            <person name="Cen K."/>
            <person name="Zhan S."/>
            <person name="Wang C."/>
        </authorList>
    </citation>
    <scope>NUCLEOTIDE SEQUENCE [LARGE SCALE GENOMIC DNA]</scope>
    <source>
        <strain evidence="3 4">RCEF 264</strain>
    </source>
</reference>
<name>A0A167UPQ0_9HYPO</name>
<protein>
    <recommendedName>
        <fullName evidence="2">DUF4387 domain-containing protein</fullName>
    </recommendedName>
</protein>
<comment type="caution">
    <text evidence="3">The sequence shown here is derived from an EMBL/GenBank/DDBJ whole genome shotgun (WGS) entry which is preliminary data.</text>
</comment>
<dbReference type="AlphaFoldDB" id="A0A167UPQ0"/>